<name>A0A8T0HVT0_CERPU</name>
<proteinExistence type="predicted"/>
<dbReference type="Proteomes" id="UP000822688">
    <property type="component" value="Chromosome V"/>
</dbReference>
<evidence type="ECO:0000313" key="2">
    <source>
        <dbReference type="EMBL" id="KAG0574887.1"/>
    </source>
</evidence>
<protein>
    <submittedName>
        <fullName evidence="2">Uncharacterized protein</fullName>
    </submittedName>
</protein>
<comment type="caution">
    <text evidence="2">The sequence shown here is derived from an EMBL/GenBank/DDBJ whole genome shotgun (WGS) entry which is preliminary data.</text>
</comment>
<organism evidence="2 3">
    <name type="scientific">Ceratodon purpureus</name>
    <name type="common">Fire moss</name>
    <name type="synonym">Dicranum purpureum</name>
    <dbReference type="NCBI Taxonomy" id="3225"/>
    <lineage>
        <taxon>Eukaryota</taxon>
        <taxon>Viridiplantae</taxon>
        <taxon>Streptophyta</taxon>
        <taxon>Embryophyta</taxon>
        <taxon>Bryophyta</taxon>
        <taxon>Bryophytina</taxon>
        <taxon>Bryopsida</taxon>
        <taxon>Dicranidae</taxon>
        <taxon>Pseudoditrichales</taxon>
        <taxon>Ditrichaceae</taxon>
        <taxon>Ceratodon</taxon>
    </lineage>
</organism>
<evidence type="ECO:0000313" key="3">
    <source>
        <dbReference type="Proteomes" id="UP000822688"/>
    </source>
</evidence>
<feature type="region of interest" description="Disordered" evidence="1">
    <location>
        <begin position="104"/>
        <end position="127"/>
    </location>
</feature>
<reference evidence="2" key="1">
    <citation type="submission" date="2020-06" db="EMBL/GenBank/DDBJ databases">
        <title>WGS assembly of Ceratodon purpureus strain R40.</title>
        <authorList>
            <person name="Carey S.B."/>
            <person name="Jenkins J."/>
            <person name="Shu S."/>
            <person name="Lovell J.T."/>
            <person name="Sreedasyam A."/>
            <person name="Maumus F."/>
            <person name="Tiley G.P."/>
            <person name="Fernandez-Pozo N."/>
            <person name="Barry K."/>
            <person name="Chen C."/>
            <person name="Wang M."/>
            <person name="Lipzen A."/>
            <person name="Daum C."/>
            <person name="Saski C.A."/>
            <person name="Payton A.C."/>
            <person name="Mcbreen J.C."/>
            <person name="Conrad R.E."/>
            <person name="Kollar L.M."/>
            <person name="Olsson S."/>
            <person name="Huttunen S."/>
            <person name="Landis J.B."/>
            <person name="Wickett N.J."/>
            <person name="Johnson M.G."/>
            <person name="Rensing S.A."/>
            <person name="Grimwood J."/>
            <person name="Schmutz J."/>
            <person name="Mcdaniel S.F."/>
        </authorList>
    </citation>
    <scope>NUCLEOTIDE SEQUENCE</scope>
    <source>
        <strain evidence="2">R40</strain>
    </source>
</reference>
<accession>A0A8T0HVT0</accession>
<keyword evidence="3" id="KW-1185">Reference proteome</keyword>
<sequence>MQCGMCAEMKKLTNPFRVMKAGGKYMLITYGNPLIRMPWLKTLPTPWKSIILHVFPRPGSPKALKPSPRDILEPVYMLEDLTLGPQFNLDDPDWHYIYICTKENEDTTKPPPNKAKKVLASKGGKEK</sequence>
<dbReference type="EMBL" id="CM026426">
    <property type="protein sequence ID" value="KAG0574887.1"/>
    <property type="molecule type" value="Genomic_DNA"/>
</dbReference>
<gene>
    <name evidence="2" type="ORF">KC19_VG300000</name>
</gene>
<evidence type="ECO:0000256" key="1">
    <source>
        <dbReference type="SAM" id="MobiDB-lite"/>
    </source>
</evidence>
<dbReference type="AlphaFoldDB" id="A0A8T0HVT0"/>